<name>A0A9N7TVP3_PLEPL</name>
<reference evidence="1" key="1">
    <citation type="submission" date="2020-03" db="EMBL/GenBank/DDBJ databases">
        <authorList>
            <person name="Weist P."/>
        </authorList>
    </citation>
    <scope>NUCLEOTIDE SEQUENCE</scope>
</reference>
<organism evidence="1 2">
    <name type="scientific">Pleuronectes platessa</name>
    <name type="common">European plaice</name>
    <dbReference type="NCBI Taxonomy" id="8262"/>
    <lineage>
        <taxon>Eukaryota</taxon>
        <taxon>Metazoa</taxon>
        <taxon>Chordata</taxon>
        <taxon>Craniata</taxon>
        <taxon>Vertebrata</taxon>
        <taxon>Euteleostomi</taxon>
        <taxon>Actinopterygii</taxon>
        <taxon>Neopterygii</taxon>
        <taxon>Teleostei</taxon>
        <taxon>Neoteleostei</taxon>
        <taxon>Acanthomorphata</taxon>
        <taxon>Carangaria</taxon>
        <taxon>Pleuronectiformes</taxon>
        <taxon>Pleuronectoidei</taxon>
        <taxon>Pleuronectidae</taxon>
        <taxon>Pleuronectes</taxon>
    </lineage>
</organism>
<proteinExistence type="predicted"/>
<gene>
    <name evidence="1" type="ORF">PLEPLA_LOCUS7545</name>
</gene>
<keyword evidence="2" id="KW-1185">Reference proteome</keyword>
<comment type="caution">
    <text evidence="1">The sequence shown here is derived from an EMBL/GenBank/DDBJ whole genome shotgun (WGS) entry which is preliminary data.</text>
</comment>
<sequence>MNPLKWMGAKGRSRNASCTTTTATVKIRVDSNNFMDMLKIALHTVTTCSSGANHQRFRPLGYKSCLHEEQVQTKTVQLWDRQQLRGEAAASLKGPMEILKGRVTDRT</sequence>
<accession>A0A9N7TVP3</accession>
<evidence type="ECO:0000313" key="1">
    <source>
        <dbReference type="EMBL" id="CAB1419694.1"/>
    </source>
</evidence>
<protein>
    <submittedName>
        <fullName evidence="1">Uncharacterized protein</fullName>
    </submittedName>
</protein>
<dbReference type="Proteomes" id="UP001153269">
    <property type="component" value="Unassembled WGS sequence"/>
</dbReference>
<evidence type="ECO:0000313" key="2">
    <source>
        <dbReference type="Proteomes" id="UP001153269"/>
    </source>
</evidence>
<dbReference type="AlphaFoldDB" id="A0A9N7TVP3"/>
<dbReference type="EMBL" id="CADEAL010000403">
    <property type="protein sequence ID" value="CAB1419694.1"/>
    <property type="molecule type" value="Genomic_DNA"/>
</dbReference>